<reference evidence="1 2" key="1">
    <citation type="journal article" date="2016" name="Sci. Rep.">
        <title>Metabolic traits of an uncultured archaeal lineage -MSBL1- from brine pools of the Red Sea.</title>
        <authorList>
            <person name="Mwirichia R."/>
            <person name="Alam I."/>
            <person name="Rashid M."/>
            <person name="Vinu M."/>
            <person name="Ba-Alawi W."/>
            <person name="Anthony Kamau A."/>
            <person name="Kamanda Ngugi D."/>
            <person name="Goker M."/>
            <person name="Klenk H.P."/>
            <person name="Bajic V."/>
            <person name="Stingl U."/>
        </authorList>
    </citation>
    <scope>NUCLEOTIDE SEQUENCE [LARGE SCALE GENOMIC DNA]</scope>
    <source>
        <strain evidence="1">SCGC-AAA259E19</strain>
    </source>
</reference>
<protein>
    <submittedName>
        <fullName evidence="1">Uncharacterized protein</fullName>
    </submittedName>
</protein>
<dbReference type="Proteomes" id="UP000070284">
    <property type="component" value="Unassembled WGS sequence"/>
</dbReference>
<accession>A0A133UI25</accession>
<evidence type="ECO:0000313" key="2">
    <source>
        <dbReference type="Proteomes" id="UP000070284"/>
    </source>
</evidence>
<proteinExistence type="predicted"/>
<comment type="caution">
    <text evidence="1">The sequence shown here is derived from an EMBL/GenBank/DDBJ whole genome shotgun (WGS) entry which is preliminary data.</text>
</comment>
<name>A0A133UI25_9EURY</name>
<gene>
    <name evidence="1" type="ORF">AKJ65_06020</name>
</gene>
<dbReference type="EMBL" id="LHXO01000100">
    <property type="protein sequence ID" value="KXA93736.1"/>
    <property type="molecule type" value="Genomic_DNA"/>
</dbReference>
<dbReference type="AlphaFoldDB" id="A0A133UI25"/>
<keyword evidence="2" id="KW-1185">Reference proteome</keyword>
<evidence type="ECO:0000313" key="1">
    <source>
        <dbReference type="EMBL" id="KXA93736.1"/>
    </source>
</evidence>
<organism evidence="1 2">
    <name type="scientific">candidate division MSBL1 archaeon SCGC-AAA259E19</name>
    <dbReference type="NCBI Taxonomy" id="1698264"/>
    <lineage>
        <taxon>Archaea</taxon>
        <taxon>Methanobacteriati</taxon>
        <taxon>Methanobacteriota</taxon>
        <taxon>candidate division MSBL1</taxon>
    </lineage>
</organism>
<sequence>MRQRVVLIINPRSGLEEEVKEKLEKASVNIEWFDTQDSKQFRKLLEDFEEVVGEAIEKSMNHDDFKVERSKIEHIFKIAKQVYGVKDLHVYYKEGAYWKIFIGFYSSCMLYQDLNDEKINVNRAVGLFGDNTDVW</sequence>